<keyword evidence="3" id="KW-1185">Reference proteome</keyword>
<reference evidence="2 3" key="1">
    <citation type="submission" date="2024-01" db="EMBL/GenBank/DDBJ databases">
        <title>A draft genome for a cacao thread blight-causing isolate of Paramarasmius palmivorus.</title>
        <authorList>
            <person name="Baruah I.K."/>
            <person name="Bukari Y."/>
            <person name="Amoako-Attah I."/>
            <person name="Meinhardt L.W."/>
            <person name="Bailey B.A."/>
            <person name="Cohen S.P."/>
        </authorList>
    </citation>
    <scope>NUCLEOTIDE SEQUENCE [LARGE SCALE GENOMIC DNA]</scope>
    <source>
        <strain evidence="2 3">GH-12</strain>
    </source>
</reference>
<proteinExistence type="predicted"/>
<feature type="compositionally biased region" description="Basic residues" evidence="1">
    <location>
        <begin position="78"/>
        <end position="94"/>
    </location>
</feature>
<organism evidence="2 3">
    <name type="scientific">Paramarasmius palmivorus</name>
    <dbReference type="NCBI Taxonomy" id="297713"/>
    <lineage>
        <taxon>Eukaryota</taxon>
        <taxon>Fungi</taxon>
        <taxon>Dikarya</taxon>
        <taxon>Basidiomycota</taxon>
        <taxon>Agaricomycotina</taxon>
        <taxon>Agaricomycetes</taxon>
        <taxon>Agaricomycetidae</taxon>
        <taxon>Agaricales</taxon>
        <taxon>Marasmiineae</taxon>
        <taxon>Marasmiaceae</taxon>
        <taxon>Paramarasmius</taxon>
    </lineage>
</organism>
<gene>
    <name evidence="2" type="ORF">VNI00_015968</name>
</gene>
<feature type="region of interest" description="Disordered" evidence="1">
    <location>
        <begin position="42"/>
        <end position="117"/>
    </location>
</feature>
<protein>
    <submittedName>
        <fullName evidence="2">Uncharacterized protein</fullName>
    </submittedName>
</protein>
<dbReference type="AlphaFoldDB" id="A0AAW0BHX7"/>
<name>A0AAW0BHX7_9AGAR</name>
<accession>A0AAW0BHX7</accession>
<evidence type="ECO:0000313" key="3">
    <source>
        <dbReference type="Proteomes" id="UP001383192"/>
    </source>
</evidence>
<evidence type="ECO:0000256" key="1">
    <source>
        <dbReference type="SAM" id="MobiDB-lite"/>
    </source>
</evidence>
<evidence type="ECO:0000313" key="2">
    <source>
        <dbReference type="EMBL" id="KAK7025440.1"/>
    </source>
</evidence>
<sequence>MVRYHSKFFRGMSSSALKTESPTKTPLRARFQQGFQPLAPYQQACPFPPTVKSSPRSPAIKRSPVKTPSLKKSPLRAPRTRRVLQRHQAARRAMKAQSISARKRQRASKGATPCRSSARISGRSLRQHFFKERIFEGICPTPTRLVYLSLSPAEVAIIDKLFPAEFYPYLWNRKIAQGVIHVTRLLEAACPNVVPGSSGDEVLDSRLTFLRRDEVRRILVDLGRKWYFDGHEDMSLVVHAREFISEYDYVDAEQAEDEPNVNYMDKREVMAHVENRMPARLQEGARFALVATGPLKLMRRE</sequence>
<dbReference type="EMBL" id="JAYKXP010000114">
    <property type="protein sequence ID" value="KAK7025440.1"/>
    <property type="molecule type" value="Genomic_DNA"/>
</dbReference>
<comment type="caution">
    <text evidence="2">The sequence shown here is derived from an EMBL/GenBank/DDBJ whole genome shotgun (WGS) entry which is preliminary data.</text>
</comment>
<dbReference type="Proteomes" id="UP001383192">
    <property type="component" value="Unassembled WGS sequence"/>
</dbReference>